<organism evidence="2 3">
    <name type="scientific">Paenibacillus whitsoniae</name>
    <dbReference type="NCBI Taxonomy" id="2496558"/>
    <lineage>
        <taxon>Bacteria</taxon>
        <taxon>Bacillati</taxon>
        <taxon>Bacillota</taxon>
        <taxon>Bacilli</taxon>
        <taxon>Bacillales</taxon>
        <taxon>Paenibacillaceae</taxon>
        <taxon>Paenibacillus</taxon>
    </lineage>
</organism>
<protein>
    <submittedName>
        <fullName evidence="2">Phage tail protein</fullName>
    </submittedName>
</protein>
<dbReference type="Proteomes" id="UP000276128">
    <property type="component" value="Unassembled WGS sequence"/>
</dbReference>
<dbReference type="Gene3D" id="3.90.1340.10">
    <property type="entry name" value="Phage tail collar domain"/>
    <property type="match status" value="1"/>
</dbReference>
<dbReference type="EMBL" id="RXHU01000049">
    <property type="protein sequence ID" value="RTE08538.1"/>
    <property type="molecule type" value="Genomic_DNA"/>
</dbReference>
<gene>
    <name evidence="2" type="ORF">EJQ19_17045</name>
</gene>
<reference evidence="2 3" key="1">
    <citation type="submission" date="2018-12" db="EMBL/GenBank/DDBJ databases">
        <title>Bacillus ochoae sp. nov., Paenibacillus whitsoniae sp. nov., Paenibacillus spiritus sp. nov. Isolated from the Mars Exploration Rover during spacecraft assembly.</title>
        <authorList>
            <person name="Seuylemezian A."/>
            <person name="Vaishampayan P."/>
        </authorList>
    </citation>
    <scope>NUCLEOTIDE SEQUENCE [LARGE SCALE GENOMIC DNA]</scope>
    <source>
        <strain evidence="2 3">MER 54</strain>
    </source>
</reference>
<dbReference type="InterPro" id="IPR037053">
    <property type="entry name" value="Phage_tail_collar_dom_sf"/>
</dbReference>
<dbReference type="InterPro" id="IPR011083">
    <property type="entry name" value="Phage_tail_collar_dom"/>
</dbReference>
<comment type="caution">
    <text evidence="2">The sequence shown here is derived from an EMBL/GenBank/DDBJ whole genome shotgun (WGS) entry which is preliminary data.</text>
</comment>
<evidence type="ECO:0000313" key="2">
    <source>
        <dbReference type="EMBL" id="RTE08538.1"/>
    </source>
</evidence>
<proteinExistence type="predicted"/>
<feature type="domain" description="Phage tail collar" evidence="1">
    <location>
        <begin position="8"/>
        <end position="63"/>
    </location>
</feature>
<dbReference type="Pfam" id="PF07484">
    <property type="entry name" value="Collar"/>
    <property type="match status" value="1"/>
</dbReference>
<evidence type="ECO:0000259" key="1">
    <source>
        <dbReference type="Pfam" id="PF07484"/>
    </source>
</evidence>
<accession>A0A430JBX9</accession>
<name>A0A430JBX9_9BACL</name>
<keyword evidence="3" id="KW-1185">Reference proteome</keyword>
<dbReference type="SUPFAM" id="SSF88874">
    <property type="entry name" value="Receptor-binding domain of short tail fibre protein gp12"/>
    <property type="match status" value="1"/>
</dbReference>
<dbReference type="AlphaFoldDB" id="A0A430JBX9"/>
<evidence type="ECO:0000313" key="3">
    <source>
        <dbReference type="Proteomes" id="UP000276128"/>
    </source>
</evidence>
<sequence length="166" mass="17721">MMEPFLAEIRAFSFNFAPRGWALCNGQLLPIQQNTALYSLIGTTYGGDGRTTFALPNLQGKVPIHRSSSIPYGTTGGEATHTLTVSEIPMHTHQLTGGSNATSFKPTGLTWGTNTNNNLIYQSTANAIMGSDAIGISGGSQPHENMQPYTVVNFCIALTGIFPPRS</sequence>
<dbReference type="OrthoDB" id="9810174at2"/>